<organism evidence="8 9">
    <name type="scientific">Talaromyces amestolkiae</name>
    <dbReference type="NCBI Taxonomy" id="1196081"/>
    <lineage>
        <taxon>Eukaryota</taxon>
        <taxon>Fungi</taxon>
        <taxon>Dikarya</taxon>
        <taxon>Ascomycota</taxon>
        <taxon>Pezizomycotina</taxon>
        <taxon>Eurotiomycetes</taxon>
        <taxon>Eurotiomycetidae</taxon>
        <taxon>Eurotiales</taxon>
        <taxon>Trichocomaceae</taxon>
        <taxon>Talaromyces</taxon>
        <taxon>Talaromyces sect. Talaromyces</taxon>
    </lineage>
</organism>
<dbReference type="GeneID" id="63793983"/>
<feature type="domain" description="Xylanolytic transcriptional activator regulatory" evidence="7">
    <location>
        <begin position="9"/>
        <end position="172"/>
    </location>
</feature>
<dbReference type="CDD" id="cd12148">
    <property type="entry name" value="fungal_TF_MHR"/>
    <property type="match status" value="1"/>
</dbReference>
<keyword evidence="4" id="KW-0804">Transcription</keyword>
<evidence type="ECO:0000256" key="2">
    <source>
        <dbReference type="ARBA" id="ARBA00022723"/>
    </source>
</evidence>
<keyword evidence="5" id="KW-0539">Nucleus</keyword>
<accession>A0A364KYX8</accession>
<dbReference type="STRING" id="1196081.A0A364KYX8"/>
<feature type="chain" id="PRO_5016924554" description="Xylanolytic transcriptional activator regulatory domain-containing protein" evidence="6">
    <location>
        <begin position="25"/>
        <end position="566"/>
    </location>
</feature>
<keyword evidence="3" id="KW-0805">Transcription regulation</keyword>
<dbReference type="GO" id="GO:0006351">
    <property type="term" value="P:DNA-templated transcription"/>
    <property type="evidence" value="ECO:0007669"/>
    <property type="project" value="InterPro"/>
</dbReference>
<dbReference type="RefSeq" id="XP_040733271.1">
    <property type="nucleotide sequence ID" value="XM_040877168.1"/>
</dbReference>
<dbReference type="PANTHER" id="PTHR47338">
    <property type="entry name" value="ZN(II)2CYS6 TRANSCRIPTION FACTOR (EUROFUNG)-RELATED"/>
    <property type="match status" value="1"/>
</dbReference>
<comment type="subcellular location">
    <subcellularLocation>
        <location evidence="1">Nucleus</location>
    </subcellularLocation>
</comment>
<comment type="caution">
    <text evidence="8">The sequence shown here is derived from an EMBL/GenBank/DDBJ whole genome shotgun (WGS) entry which is preliminary data.</text>
</comment>
<dbReference type="EMBL" id="MIKG01000008">
    <property type="protein sequence ID" value="RAO68755.1"/>
    <property type="molecule type" value="Genomic_DNA"/>
</dbReference>
<dbReference type="OrthoDB" id="2563500at2759"/>
<evidence type="ECO:0000256" key="4">
    <source>
        <dbReference type="ARBA" id="ARBA00023163"/>
    </source>
</evidence>
<evidence type="ECO:0000256" key="1">
    <source>
        <dbReference type="ARBA" id="ARBA00004123"/>
    </source>
</evidence>
<dbReference type="PANTHER" id="PTHR47338:SF7">
    <property type="entry name" value="ZN(II)2CYS6 TRANSCRIPTION FACTOR (EUROFUNG)"/>
    <property type="match status" value="1"/>
</dbReference>
<feature type="signal peptide" evidence="6">
    <location>
        <begin position="1"/>
        <end position="24"/>
    </location>
</feature>
<dbReference type="Pfam" id="PF04082">
    <property type="entry name" value="Fungal_trans"/>
    <property type="match status" value="1"/>
</dbReference>
<evidence type="ECO:0000259" key="7">
    <source>
        <dbReference type="Pfam" id="PF04082"/>
    </source>
</evidence>
<proteinExistence type="predicted"/>
<protein>
    <recommendedName>
        <fullName evidence="7">Xylanolytic transcriptional activator regulatory domain-containing protein</fullName>
    </recommendedName>
</protein>
<dbReference type="GO" id="GO:0003677">
    <property type="term" value="F:DNA binding"/>
    <property type="evidence" value="ECO:0007669"/>
    <property type="project" value="InterPro"/>
</dbReference>
<dbReference type="GO" id="GO:0008270">
    <property type="term" value="F:zinc ion binding"/>
    <property type="evidence" value="ECO:0007669"/>
    <property type="project" value="InterPro"/>
</dbReference>
<dbReference type="InterPro" id="IPR050815">
    <property type="entry name" value="TF_fung"/>
</dbReference>
<evidence type="ECO:0000313" key="9">
    <source>
        <dbReference type="Proteomes" id="UP000249363"/>
    </source>
</evidence>
<keyword evidence="2" id="KW-0479">Metal-binding</keyword>
<dbReference type="InterPro" id="IPR007219">
    <property type="entry name" value="XnlR_reg_dom"/>
</dbReference>
<dbReference type="Proteomes" id="UP000249363">
    <property type="component" value="Unassembled WGS sequence"/>
</dbReference>
<evidence type="ECO:0000256" key="6">
    <source>
        <dbReference type="SAM" id="SignalP"/>
    </source>
</evidence>
<sequence length="566" mass="62549">MQMLDNNLIPHCLLLIVLATGLRCLEPDSALPDRWAEECRHLVIPDIFSRASTTNLQTLLLLQRYEWHRGAHLSAYFVAALATRLATALQLEAEPSANRSDAPPLPATVMETRRRLIWSCFTMDSVPDGSTSPLKSALDPFSIEARLPCDERSYWLGLDAVTDTFSKIKESGNTTGLGSSSVAGYIILMAGIRLQILQYASTFSPKNKELLLPEIPWHSDSKFQHHKRLMDDFLVKLPHEFQWNEYTKLNPEAWQSTRSTLCTLHVMYHAAYTDLLRVALFLERAQTVFQSKSLFANSPFANISDQDLDPFVSVGACVSIRVLILERGPGDAESLGISEAAVRNALDVATTCAKRTARWSQPMRKMLHALAERALQYGIRLDVPEIFLPASPTSHLPSRAHSPSLRTYGTQGSIHRSLASNKDDTQIFLDQQNHVLTAHTMVDSGKKTSLQEPTVVTTIPQSAQNPGISMESLSLLEASTTGITGNAILNSGNSGAPGLNSPFLHSYEALSPESLRIASNWSNGTYDIVTSDLSFAMSPGDTFLDFNSDDYQLFNTDIGNNNIWPT</sequence>
<evidence type="ECO:0000256" key="5">
    <source>
        <dbReference type="ARBA" id="ARBA00023242"/>
    </source>
</evidence>
<evidence type="ECO:0000313" key="8">
    <source>
        <dbReference type="EMBL" id="RAO68755.1"/>
    </source>
</evidence>
<reference evidence="8 9" key="1">
    <citation type="journal article" date="2017" name="Biotechnol. Biofuels">
        <title>Differential beta-glucosidase expression as a function of carbon source availability in Talaromyces amestolkiae: a genomic and proteomic approach.</title>
        <authorList>
            <person name="de Eugenio L.I."/>
            <person name="Mendez-Liter J.A."/>
            <person name="Nieto-Dominguez M."/>
            <person name="Alonso L."/>
            <person name="Gil-Munoz J."/>
            <person name="Barriuso J."/>
            <person name="Prieto A."/>
            <person name="Martinez M.J."/>
        </authorList>
    </citation>
    <scope>NUCLEOTIDE SEQUENCE [LARGE SCALE GENOMIC DNA]</scope>
    <source>
        <strain evidence="8 9">CIB</strain>
    </source>
</reference>
<keyword evidence="9" id="KW-1185">Reference proteome</keyword>
<keyword evidence="6" id="KW-0732">Signal</keyword>
<gene>
    <name evidence="8" type="ORF">BHQ10_004767</name>
</gene>
<dbReference type="GO" id="GO:0005634">
    <property type="term" value="C:nucleus"/>
    <property type="evidence" value="ECO:0007669"/>
    <property type="project" value="UniProtKB-SubCell"/>
</dbReference>
<evidence type="ECO:0000256" key="3">
    <source>
        <dbReference type="ARBA" id="ARBA00023015"/>
    </source>
</evidence>
<dbReference type="AlphaFoldDB" id="A0A364KYX8"/>
<dbReference type="GO" id="GO:0000981">
    <property type="term" value="F:DNA-binding transcription factor activity, RNA polymerase II-specific"/>
    <property type="evidence" value="ECO:0007669"/>
    <property type="project" value="InterPro"/>
</dbReference>
<name>A0A364KYX8_TALAM</name>